<comment type="cofactor">
    <cofactor evidence="8">
        <name>tungstopterin</name>
        <dbReference type="ChEBI" id="CHEBI:30402"/>
    </cofactor>
</comment>
<evidence type="ECO:0000259" key="9">
    <source>
        <dbReference type="SMART" id="SM00790"/>
    </source>
</evidence>
<dbReference type="InterPro" id="IPR036021">
    <property type="entry name" value="Tungsten_al_ferr_oxy-like_C"/>
</dbReference>
<comment type="cofactor">
    <cofactor evidence="1">
        <name>[4Fe-4S] cluster</name>
        <dbReference type="ChEBI" id="CHEBI:49883"/>
    </cofactor>
</comment>
<evidence type="ECO:0000256" key="5">
    <source>
        <dbReference type="ARBA" id="ARBA00023002"/>
    </source>
</evidence>
<evidence type="ECO:0000256" key="3">
    <source>
        <dbReference type="ARBA" id="ARBA00022485"/>
    </source>
</evidence>
<dbReference type="InterPro" id="IPR001203">
    <property type="entry name" value="OxRdtase_Ald_Fedxn_C"/>
</dbReference>
<dbReference type="Pfam" id="PF01314">
    <property type="entry name" value="AFOR_C"/>
    <property type="match status" value="1"/>
</dbReference>
<dbReference type="eggNOG" id="arCOG00707">
    <property type="taxonomic scope" value="Archaea"/>
</dbReference>
<feature type="domain" description="Aldehyde ferredoxin oxidoreductase N-terminal" evidence="9">
    <location>
        <begin position="6"/>
        <end position="208"/>
    </location>
</feature>
<dbReference type="InterPro" id="IPR013984">
    <property type="entry name" value="Ald_Fedxn_OxRdtase_dom2"/>
</dbReference>
<protein>
    <submittedName>
        <fullName evidence="10">Aldehyde ferredoxin oxidoreductase</fullName>
    </submittedName>
</protein>
<reference evidence="10 11" key="1">
    <citation type="journal article" date="2009" name="J. Bacteriol.">
        <title>Complete genome sequence of the anaerobic, protein-degrading hyperthermophilic crenarchaeon Desulfurococcus kamchatkensis.</title>
        <authorList>
            <person name="Ravin N.V."/>
            <person name="Mardanov A.V."/>
            <person name="Beletsky A.V."/>
            <person name="Kublanov I.V."/>
            <person name="Kolganova T.V."/>
            <person name="Lebedinsky A.V."/>
            <person name="Chernyh N.A."/>
            <person name="Bonch-Osmolovskaya E.A."/>
            <person name="Skryabin K.G."/>
        </authorList>
    </citation>
    <scope>NUCLEOTIDE SEQUENCE [LARGE SCALE GENOMIC DNA]</scope>
    <source>
        <strain evidence="11">DSM 18924 / JCM 16383 / VKM B-2413 / 1221n</strain>
    </source>
</reference>
<dbReference type="SMART" id="SM00790">
    <property type="entry name" value="AFOR_N"/>
    <property type="match status" value="1"/>
</dbReference>
<evidence type="ECO:0000256" key="6">
    <source>
        <dbReference type="ARBA" id="ARBA00023004"/>
    </source>
</evidence>
<accession>B8D5C0</accession>
<evidence type="ECO:0000256" key="1">
    <source>
        <dbReference type="ARBA" id="ARBA00001966"/>
    </source>
</evidence>
<comment type="similarity">
    <text evidence="2">Belongs to the AOR/FOR family.</text>
</comment>
<dbReference type="GO" id="GO:0046872">
    <property type="term" value="F:metal ion binding"/>
    <property type="evidence" value="ECO:0007669"/>
    <property type="project" value="UniProtKB-KW"/>
</dbReference>
<dbReference type="KEGG" id="dka:DKAM_0975"/>
<evidence type="ECO:0000256" key="7">
    <source>
        <dbReference type="ARBA" id="ARBA00023014"/>
    </source>
</evidence>
<dbReference type="EMBL" id="CP001140">
    <property type="protein sequence ID" value="ACL11301.1"/>
    <property type="molecule type" value="Genomic_DNA"/>
</dbReference>
<dbReference type="Gene3D" id="3.60.9.10">
    <property type="entry name" value="Aldehyde ferredoxin oxidoreductase, N-terminal domain"/>
    <property type="match status" value="1"/>
</dbReference>
<gene>
    <name evidence="10" type="ordered locus">DKAM_0975</name>
</gene>
<dbReference type="InterPro" id="IPR013985">
    <property type="entry name" value="Ald_Fedxn_OxRdtase_dom3"/>
</dbReference>
<dbReference type="Gene3D" id="1.10.569.10">
    <property type="entry name" value="Aldehyde Ferredoxin Oxidoreductase Protein, subunit A, domain 2"/>
    <property type="match status" value="1"/>
</dbReference>
<dbReference type="SUPFAM" id="SSF56228">
    <property type="entry name" value="Aldehyde ferredoxin oxidoreductase, N-terminal domain"/>
    <property type="match status" value="1"/>
</dbReference>
<keyword evidence="7" id="KW-0411">Iron-sulfur</keyword>
<dbReference type="STRING" id="490899.DKAM_0975"/>
<sequence length="610" mass="68257">MYMYGWWGKALLIDLTKSKVKEVSIEPDILHGFIGGRGLAVRLLWDLIPPGVDPLSPYNALIVASGPLSGLPLPSSGKLVVASKSPLTNGYGDGNIGSMASHHLKHSGYDALIITGASKKPVYLYIENGKVDFRSAEDLWGLDTFTTEEKLVREHGRNIGILEIGPAGEHMVRYATVISQKGRSGGRPGMGAVMGSKKLKAIVIKGNMEPPIADKEALRKISEESYKKIQGSDNYDYWIRQGTMSTIQWSHQNSVLPTMNFREGMWELYETISGDLMEKLKIDRRGCPYCNMQCGNVVSDDVGEESELDYENVAMLGSNILLENLKRVAEINKLADKLGVDTISLGNSIGFYMEASERGLVKERVEWGDFKAVREITIDTAYRRGLGAFIAEGVMRMARSIGGEALDFAMHVKGLEVSAYNCHTTPGMALAYGTSSIGAHHKDAWIISYEVRTDRSSYSRDKVERLIFLQNMRGGMFESLTTCRLPWVEVGLDLEYYPRFLSAVTGLKWSLDDISVSANRIYTLIRAFWIREYMGWSSSMDYPPTRWFKHPLTKGPYAGSHLDISKYSEMLKIYYEIRGWDENGVPKKETLIKLGLDFTIPVLEDIVKLR</sequence>
<organism evidence="10 11">
    <name type="scientific">Desulfurococcus amylolyticus (strain DSM 18924 / JCM 16383 / VKM B-2413 / 1221n)</name>
    <name type="common">Desulfurococcus kamchatkensis</name>
    <dbReference type="NCBI Taxonomy" id="490899"/>
    <lineage>
        <taxon>Archaea</taxon>
        <taxon>Thermoproteota</taxon>
        <taxon>Thermoprotei</taxon>
        <taxon>Desulfurococcales</taxon>
        <taxon>Desulfurococcaceae</taxon>
        <taxon>Desulfurococcus</taxon>
    </lineage>
</organism>
<dbReference type="PANTHER" id="PTHR30038:SF5">
    <property type="entry name" value="ALDEHYDE FERREDOXIN OXIDOREDUCTASE"/>
    <property type="match status" value="1"/>
</dbReference>
<proteinExistence type="inferred from homology"/>
<dbReference type="InterPro" id="IPR013983">
    <property type="entry name" value="Ald_Fedxn_OxRdtase_N"/>
</dbReference>
<keyword evidence="3" id="KW-0004">4Fe-4S</keyword>
<dbReference type="InterPro" id="IPR051919">
    <property type="entry name" value="W-dependent_AOR"/>
</dbReference>
<evidence type="ECO:0000256" key="2">
    <source>
        <dbReference type="ARBA" id="ARBA00011032"/>
    </source>
</evidence>
<evidence type="ECO:0000256" key="4">
    <source>
        <dbReference type="ARBA" id="ARBA00022723"/>
    </source>
</evidence>
<keyword evidence="5" id="KW-0560">Oxidoreductase</keyword>
<keyword evidence="6" id="KW-0408">Iron</keyword>
<dbReference type="GO" id="GO:0051539">
    <property type="term" value="F:4 iron, 4 sulfur cluster binding"/>
    <property type="evidence" value="ECO:0007669"/>
    <property type="project" value="UniProtKB-KW"/>
</dbReference>
<keyword evidence="4" id="KW-0479">Metal-binding</keyword>
<dbReference type="GO" id="GO:0016625">
    <property type="term" value="F:oxidoreductase activity, acting on the aldehyde or oxo group of donors, iron-sulfur protein as acceptor"/>
    <property type="evidence" value="ECO:0007669"/>
    <property type="project" value="InterPro"/>
</dbReference>
<dbReference type="SUPFAM" id="SSF48310">
    <property type="entry name" value="Aldehyde ferredoxin oxidoreductase, C-terminal domains"/>
    <property type="match status" value="1"/>
</dbReference>
<dbReference type="Proteomes" id="UP000006903">
    <property type="component" value="Chromosome"/>
</dbReference>
<dbReference type="Gene3D" id="1.10.599.10">
    <property type="entry name" value="Aldehyde Ferredoxin Oxidoreductase Protein, subunit A, domain 3"/>
    <property type="match status" value="1"/>
</dbReference>
<dbReference type="GO" id="GO:0009055">
    <property type="term" value="F:electron transfer activity"/>
    <property type="evidence" value="ECO:0007669"/>
    <property type="project" value="InterPro"/>
</dbReference>
<dbReference type="InterPro" id="IPR036503">
    <property type="entry name" value="Ald_Fedxn_OxRdtase_N_sf"/>
</dbReference>
<dbReference type="HOGENOM" id="CLU_020364_1_0_2"/>
<evidence type="ECO:0000313" key="10">
    <source>
        <dbReference type="EMBL" id="ACL11301.1"/>
    </source>
</evidence>
<dbReference type="PANTHER" id="PTHR30038">
    <property type="entry name" value="ALDEHYDE FERREDOXIN OXIDOREDUCTASE"/>
    <property type="match status" value="1"/>
</dbReference>
<evidence type="ECO:0000313" key="11">
    <source>
        <dbReference type="Proteomes" id="UP000006903"/>
    </source>
</evidence>
<dbReference type="AlphaFoldDB" id="B8D5C0"/>
<evidence type="ECO:0000256" key="8">
    <source>
        <dbReference type="ARBA" id="ARBA00049934"/>
    </source>
</evidence>
<name>B8D5C0_DESA1</name>
<dbReference type="Pfam" id="PF02730">
    <property type="entry name" value="AFOR_N"/>
    <property type="match status" value="1"/>
</dbReference>